<keyword evidence="2" id="KW-1185">Reference proteome</keyword>
<sequence>DLGGTGNIISGNNPSGGSNLSGKDPSSGKDPDGPKYPSGSKDPGGCRDPSGAKDPGVMASSTEILSHPWHTWAQKCNVVYTAKTDKIRLASSMNGRLSNSVNCFHSTPKRLLISELCIFGFSWAIFRRWPRDQTIKAFMGRLIRGGAFPPLHGDFENAAAAGDIVSPSNFFIFDSTM</sequence>
<reference evidence="3" key="1">
    <citation type="submission" date="2022-11" db="UniProtKB">
        <authorList>
            <consortium name="WormBaseParasite"/>
        </authorList>
    </citation>
    <scope>IDENTIFICATION</scope>
</reference>
<dbReference type="WBParaSite" id="nRc.2.0.1.t22624-RA">
    <property type="protein sequence ID" value="nRc.2.0.1.t22624-RA"/>
    <property type="gene ID" value="nRc.2.0.1.g22624"/>
</dbReference>
<feature type="region of interest" description="Disordered" evidence="1">
    <location>
        <begin position="1"/>
        <end position="58"/>
    </location>
</feature>
<dbReference type="Proteomes" id="UP000887565">
    <property type="component" value="Unplaced"/>
</dbReference>
<dbReference type="AlphaFoldDB" id="A0A915J827"/>
<evidence type="ECO:0000313" key="3">
    <source>
        <dbReference type="WBParaSite" id="nRc.2.0.1.t22624-RA"/>
    </source>
</evidence>
<name>A0A915J827_ROMCU</name>
<feature type="compositionally biased region" description="Low complexity" evidence="1">
    <location>
        <begin position="7"/>
        <end position="22"/>
    </location>
</feature>
<proteinExistence type="predicted"/>
<protein>
    <submittedName>
        <fullName evidence="3">Uncharacterized protein</fullName>
    </submittedName>
</protein>
<evidence type="ECO:0000313" key="2">
    <source>
        <dbReference type="Proteomes" id="UP000887565"/>
    </source>
</evidence>
<accession>A0A915J827</accession>
<evidence type="ECO:0000256" key="1">
    <source>
        <dbReference type="SAM" id="MobiDB-lite"/>
    </source>
</evidence>
<organism evidence="2 3">
    <name type="scientific">Romanomermis culicivorax</name>
    <name type="common">Nematode worm</name>
    <dbReference type="NCBI Taxonomy" id="13658"/>
    <lineage>
        <taxon>Eukaryota</taxon>
        <taxon>Metazoa</taxon>
        <taxon>Ecdysozoa</taxon>
        <taxon>Nematoda</taxon>
        <taxon>Enoplea</taxon>
        <taxon>Dorylaimia</taxon>
        <taxon>Mermithida</taxon>
        <taxon>Mermithoidea</taxon>
        <taxon>Mermithidae</taxon>
        <taxon>Romanomermis</taxon>
    </lineage>
</organism>